<evidence type="ECO:0000256" key="1">
    <source>
        <dbReference type="SAM" id="Phobius"/>
    </source>
</evidence>
<protein>
    <submittedName>
        <fullName evidence="2">Uncharacterized protein</fullName>
    </submittedName>
</protein>
<organism evidence="2 3">
    <name type="scientific">Trypanosoma brucei gambiense (strain MHOM/CI/86/DAL972)</name>
    <dbReference type="NCBI Taxonomy" id="679716"/>
    <lineage>
        <taxon>Eukaryota</taxon>
        <taxon>Discoba</taxon>
        <taxon>Euglenozoa</taxon>
        <taxon>Kinetoplastea</taxon>
        <taxon>Metakinetoplastina</taxon>
        <taxon>Trypanosomatida</taxon>
        <taxon>Trypanosomatidae</taxon>
        <taxon>Trypanosoma</taxon>
    </lineage>
</organism>
<dbReference type="KEGG" id="tbg:TbgDal_IX7890"/>
<name>C9ZZ64_TRYB9</name>
<proteinExistence type="predicted"/>
<keyword evidence="1" id="KW-1133">Transmembrane helix</keyword>
<dbReference type="AlphaFoldDB" id="C9ZZ64"/>
<dbReference type="GeneID" id="23860840"/>
<sequence length="106" mass="12888">MPVENVIDRDAVLRTKSLNNDLKDIYTCTMKHKKIRCANERKVALVPFCFFSLHYFSYLNFLFFKLFYLKKMVKQFFHFLCHCCCCLWLRRLSCNLKNHFSSKKKK</sequence>
<keyword evidence="1" id="KW-0812">Transmembrane</keyword>
<accession>C9ZZ64</accession>
<reference evidence="3" key="1">
    <citation type="journal article" date="2010" name="PLoS Negl. Trop. Dis.">
        <title>The genome sequence of Trypanosoma brucei gambiense, causative agent of chronic human african trypanosomiasis.</title>
        <authorList>
            <person name="Jackson A.P."/>
            <person name="Sanders M."/>
            <person name="Berry A."/>
            <person name="McQuillan J."/>
            <person name="Aslett M.A."/>
            <person name="Quail M.A."/>
            <person name="Chukualim B."/>
            <person name="Capewell P."/>
            <person name="MacLeod A."/>
            <person name="Melville S.E."/>
            <person name="Gibson W."/>
            <person name="Barry J.D."/>
            <person name="Berriman M."/>
            <person name="Hertz-Fowler C."/>
        </authorList>
    </citation>
    <scope>NUCLEOTIDE SEQUENCE [LARGE SCALE GENOMIC DNA]</scope>
    <source>
        <strain evidence="3">MHOM/CI/86/DAL972</strain>
    </source>
</reference>
<evidence type="ECO:0000313" key="3">
    <source>
        <dbReference type="Proteomes" id="UP000002316"/>
    </source>
</evidence>
<dbReference type="RefSeq" id="XP_011776979.1">
    <property type="nucleotide sequence ID" value="XM_011778677.1"/>
</dbReference>
<evidence type="ECO:0000313" key="2">
    <source>
        <dbReference type="EMBL" id="CBH14713.1"/>
    </source>
</evidence>
<feature type="transmembrane region" description="Helical" evidence="1">
    <location>
        <begin position="43"/>
        <end position="64"/>
    </location>
</feature>
<gene>
    <name evidence="2" type="ORF">TbgDal_IX7890</name>
</gene>
<keyword evidence="1" id="KW-0472">Membrane</keyword>
<dbReference type="EMBL" id="FN554972">
    <property type="protein sequence ID" value="CBH14713.1"/>
    <property type="molecule type" value="Genomic_DNA"/>
</dbReference>
<dbReference type="Proteomes" id="UP000002316">
    <property type="component" value="Chromosome 9"/>
</dbReference>